<dbReference type="PANTHER" id="PTHR33048">
    <property type="entry name" value="PTH11-LIKE INTEGRAL MEMBRANE PROTEIN (AFU_ORTHOLOGUE AFUA_5G11245)"/>
    <property type="match status" value="1"/>
</dbReference>
<protein>
    <recommendedName>
        <fullName evidence="8">Rhodopsin domain-containing protein</fullName>
    </recommendedName>
</protein>
<feature type="region of interest" description="Disordered" evidence="6">
    <location>
        <begin position="303"/>
        <end position="332"/>
    </location>
</feature>
<feature type="transmembrane region" description="Helical" evidence="7">
    <location>
        <begin position="268"/>
        <end position="288"/>
    </location>
</feature>
<keyword evidence="4 7" id="KW-0472">Membrane</keyword>
<evidence type="ECO:0000313" key="9">
    <source>
        <dbReference type="EMBL" id="TRX96172.1"/>
    </source>
</evidence>
<keyword evidence="3 7" id="KW-1133">Transmembrane helix</keyword>
<evidence type="ECO:0000256" key="1">
    <source>
        <dbReference type="ARBA" id="ARBA00004141"/>
    </source>
</evidence>
<evidence type="ECO:0000256" key="3">
    <source>
        <dbReference type="ARBA" id="ARBA00022989"/>
    </source>
</evidence>
<evidence type="ECO:0000256" key="4">
    <source>
        <dbReference type="ARBA" id="ARBA00023136"/>
    </source>
</evidence>
<gene>
    <name evidence="9" type="ORF">FHL15_002896</name>
</gene>
<feature type="transmembrane region" description="Helical" evidence="7">
    <location>
        <begin position="110"/>
        <end position="135"/>
    </location>
</feature>
<dbReference type="AlphaFoldDB" id="A0A553I7J4"/>
<sequence>MPLRVHGWLHQRRDSMAPQDPNAPTDSNGVGLLVTGIVTLSIAWLSMALRTYVRAVMMKSFQVDDWIMLAGLANFTVSCSFVFTGLSYGLGRHNKSLSQYDEIEALKYQALATASYVSNMWLIKLSIGLFLFRLAVRTRYKWLLGISIVIVGVWSLALFFWNIFQCSPVSAQWDYTILTNDPKSHCVPVNEIVSAAYALSALTILSDWLYALIPIPMIWQVKMTAQAKWSVIAVLSLGVFASIATLIRLGFLADLTDVADILYAGTDAMIWTLVEPGIAISAASLATIRPLLRRWKIRGFTHSERSRATTGRSQDHSSRPRIASKMPGFGPQDVRMVDLEQGSGPSTNTEKSLSPISVIPMSKSATHKISHLQKILGDEYSAREENPVFHNQGGVRRSEINSDMFIISGVQSTQSLSDTHATGAWLDGESDSSSIELSRFAMPSMPARPS</sequence>
<dbReference type="Proteomes" id="UP000319160">
    <property type="component" value="Unassembled WGS sequence"/>
</dbReference>
<feature type="transmembrane region" description="Helical" evidence="7">
    <location>
        <begin position="142"/>
        <end position="164"/>
    </location>
</feature>
<evidence type="ECO:0000313" key="10">
    <source>
        <dbReference type="Proteomes" id="UP000319160"/>
    </source>
</evidence>
<dbReference type="EMBL" id="VFLP01000012">
    <property type="protein sequence ID" value="TRX96172.1"/>
    <property type="molecule type" value="Genomic_DNA"/>
</dbReference>
<dbReference type="GO" id="GO:0016020">
    <property type="term" value="C:membrane"/>
    <property type="evidence" value="ECO:0007669"/>
    <property type="project" value="UniProtKB-SubCell"/>
</dbReference>
<evidence type="ECO:0000256" key="2">
    <source>
        <dbReference type="ARBA" id="ARBA00022692"/>
    </source>
</evidence>
<proteinExistence type="inferred from homology"/>
<dbReference type="InterPro" id="IPR049326">
    <property type="entry name" value="Rhodopsin_dom_fungi"/>
</dbReference>
<organism evidence="9 10">
    <name type="scientific">Xylaria flabelliformis</name>
    <dbReference type="NCBI Taxonomy" id="2512241"/>
    <lineage>
        <taxon>Eukaryota</taxon>
        <taxon>Fungi</taxon>
        <taxon>Dikarya</taxon>
        <taxon>Ascomycota</taxon>
        <taxon>Pezizomycotina</taxon>
        <taxon>Sordariomycetes</taxon>
        <taxon>Xylariomycetidae</taxon>
        <taxon>Xylariales</taxon>
        <taxon>Xylariaceae</taxon>
        <taxon>Xylaria</taxon>
    </lineage>
</organism>
<comment type="caution">
    <text evidence="9">The sequence shown here is derived from an EMBL/GenBank/DDBJ whole genome shotgun (WGS) entry which is preliminary data.</text>
</comment>
<evidence type="ECO:0000256" key="6">
    <source>
        <dbReference type="SAM" id="MobiDB-lite"/>
    </source>
</evidence>
<dbReference type="STRING" id="2512241.A0A553I7J4"/>
<evidence type="ECO:0000256" key="7">
    <source>
        <dbReference type="SAM" id="Phobius"/>
    </source>
</evidence>
<feature type="compositionally biased region" description="Basic and acidic residues" evidence="6">
    <location>
        <begin position="303"/>
        <end position="318"/>
    </location>
</feature>
<feature type="transmembrane region" description="Helical" evidence="7">
    <location>
        <begin position="231"/>
        <end position="253"/>
    </location>
</feature>
<feature type="transmembrane region" description="Helical" evidence="7">
    <location>
        <begin position="197"/>
        <end position="219"/>
    </location>
</feature>
<dbReference type="OrthoDB" id="4682787at2759"/>
<dbReference type="PANTHER" id="PTHR33048:SF96">
    <property type="entry name" value="INTEGRAL MEMBRANE PROTEIN"/>
    <property type="match status" value="1"/>
</dbReference>
<feature type="region of interest" description="Disordered" evidence="6">
    <location>
        <begin position="427"/>
        <end position="450"/>
    </location>
</feature>
<keyword evidence="10" id="KW-1185">Reference proteome</keyword>
<accession>A0A553I7J4</accession>
<keyword evidence="2 7" id="KW-0812">Transmembrane</keyword>
<name>A0A553I7J4_9PEZI</name>
<feature type="transmembrane region" description="Helical" evidence="7">
    <location>
        <begin position="65"/>
        <end position="90"/>
    </location>
</feature>
<feature type="domain" description="Rhodopsin" evidence="8">
    <location>
        <begin position="49"/>
        <end position="294"/>
    </location>
</feature>
<dbReference type="InterPro" id="IPR052337">
    <property type="entry name" value="SAT4-like"/>
</dbReference>
<comment type="subcellular location">
    <subcellularLocation>
        <location evidence="1">Membrane</location>
        <topology evidence="1">Multi-pass membrane protein</topology>
    </subcellularLocation>
</comment>
<reference evidence="10" key="1">
    <citation type="submission" date="2019-06" db="EMBL/GenBank/DDBJ databases">
        <title>Draft genome sequence of the griseofulvin-producing fungus Xylaria cubensis strain G536.</title>
        <authorList>
            <person name="Mead M.E."/>
            <person name="Raja H.A."/>
            <person name="Steenwyk J.L."/>
            <person name="Knowles S.L."/>
            <person name="Oberlies N.H."/>
            <person name="Rokas A."/>
        </authorList>
    </citation>
    <scope>NUCLEOTIDE SEQUENCE [LARGE SCALE GENOMIC DNA]</scope>
    <source>
        <strain evidence="10">G536</strain>
    </source>
</reference>
<evidence type="ECO:0000256" key="5">
    <source>
        <dbReference type="ARBA" id="ARBA00038359"/>
    </source>
</evidence>
<comment type="similarity">
    <text evidence="5">Belongs to the SAT4 family.</text>
</comment>
<feature type="transmembrane region" description="Helical" evidence="7">
    <location>
        <begin position="30"/>
        <end position="53"/>
    </location>
</feature>
<evidence type="ECO:0000259" key="8">
    <source>
        <dbReference type="Pfam" id="PF20684"/>
    </source>
</evidence>
<dbReference type="Pfam" id="PF20684">
    <property type="entry name" value="Fung_rhodopsin"/>
    <property type="match status" value="1"/>
</dbReference>